<dbReference type="GO" id="GO:0005783">
    <property type="term" value="C:endoplasmic reticulum"/>
    <property type="evidence" value="ECO:0007669"/>
    <property type="project" value="TreeGrafter"/>
</dbReference>
<feature type="domain" description="AMP-dependent synthetase/ligase" evidence="6">
    <location>
        <begin position="171"/>
        <end position="589"/>
    </location>
</feature>
<dbReference type="Gene3D" id="3.40.50.12780">
    <property type="entry name" value="N-terminal domain of ligase-like"/>
    <property type="match status" value="2"/>
</dbReference>
<evidence type="ECO:0000313" key="7">
    <source>
        <dbReference type="EMBL" id="KPP67947.1"/>
    </source>
</evidence>
<name>A0A0P7U1G3_SCLFO</name>
<dbReference type="InterPro" id="IPR042099">
    <property type="entry name" value="ANL_N_sf"/>
</dbReference>
<dbReference type="SUPFAM" id="SSF56801">
    <property type="entry name" value="Acetyl-CoA synthetase-like"/>
    <property type="match status" value="1"/>
</dbReference>
<keyword evidence="2" id="KW-0276">Fatty acid metabolism</keyword>
<evidence type="ECO:0000313" key="8">
    <source>
        <dbReference type="Ensembl" id="ENSSFOP00015002249.1"/>
    </source>
</evidence>
<evidence type="ECO:0000259" key="6">
    <source>
        <dbReference type="Pfam" id="PF00501"/>
    </source>
</evidence>
<dbReference type="GeneTree" id="ENSGT00940000155332"/>
<evidence type="ECO:0000256" key="2">
    <source>
        <dbReference type="ARBA" id="ARBA00022832"/>
    </source>
</evidence>
<feature type="region of interest" description="Disordered" evidence="5">
    <location>
        <begin position="1"/>
        <end position="30"/>
    </location>
</feature>
<dbReference type="CDD" id="cd05933">
    <property type="entry name" value="ACSBG_like"/>
    <property type="match status" value="1"/>
</dbReference>
<dbReference type="Proteomes" id="UP000694397">
    <property type="component" value="Chromosome 17"/>
</dbReference>
<dbReference type="GeneID" id="108921946"/>
<keyword evidence="1 7" id="KW-0436">Ligase</keyword>
<dbReference type="GO" id="GO:0004467">
    <property type="term" value="F:long-chain fatty acid-CoA ligase activity"/>
    <property type="evidence" value="ECO:0007669"/>
    <property type="project" value="UniProtKB-EC"/>
</dbReference>
<proteinExistence type="predicted"/>
<evidence type="ECO:0000256" key="3">
    <source>
        <dbReference type="ARBA" id="ARBA00023098"/>
    </source>
</evidence>
<evidence type="ECO:0000313" key="9">
    <source>
        <dbReference type="Proteomes" id="UP000034805"/>
    </source>
</evidence>
<keyword evidence="10" id="KW-1185">Reference proteome</keyword>
<evidence type="ECO:0000256" key="1">
    <source>
        <dbReference type="ARBA" id="ARBA00022598"/>
    </source>
</evidence>
<dbReference type="AlphaFoldDB" id="A0A0P7U1G3"/>
<sequence>MSVNRPGRPDEEALCHEGVPEDKPDSALGAMRSAPCLDTELSPGLRMLQEQMGSEPQTMLKGGPTQGLGKWAGGLEEQGPEETPAFSKQPSSTAFAVDQENNEVPEPGPMRSSRESPGLQGPKGEVLQLYHEVALAPAQCLWSSARDQPVQLRMVSSGPGSETPMTIMQMFQETVGSYGHLPALVAKQQGQWETLTYHEYYQQCRAAAKSFLKLGLERYHGVGILGFNSPEWLIADIGCIMAGGLAVGIYTTNSPEACQYVADHCEANIVVVEDHKQLVKILKVKDQLPHLKAIIQYKDELEQKLPNLYTWEEFLQLGQGLPDDILDQIISSQKANECCSLIYTSGTTGNPKGVMLSHDNVTWMANMVGVMTELKGEEVIVSYLPLSHVAAQVNDIWICMRYAGTVYFADADALKGSLVNTLREVRPTSFLGVPRVYEKIQEKMKAVEAKSSTVKKWVADWAKSIGLQASYNAMNGNPTVPWGYMVASNLVFKKVRQALGLDRCKACYTGAAPIAKETLEYFMSLGIPLYELYGMSESAGPHTMSWEGAFRIMSCGRELLGVHSKLDKPDVDGNGEICYWGRHVFMGYLNMPDKTEEVLDLEGWLHSGDVGKHDDDGFLYITGRIKELIITAGGENIPPVPIEDRVKEELPFVSNAMLVGDKRKFLSVLLTLKCVVDEAGDLTDLLAQETVDYFQQLGVVATCVSDIKDDKEPAVYEAICKGVARVNARATSNAQKIQKWTVLERDFSVVGGELGPTMKLKRPVVHKMYKEEIERLYME</sequence>
<reference evidence="7 9" key="1">
    <citation type="submission" date="2015-08" db="EMBL/GenBank/DDBJ databases">
        <title>The genome of the Asian arowana (Scleropages formosus).</title>
        <authorList>
            <person name="Tan M.H."/>
            <person name="Gan H.M."/>
            <person name="Croft L.J."/>
            <person name="Austin C.M."/>
        </authorList>
    </citation>
    <scope>NUCLEOTIDE SEQUENCE [LARGE SCALE GENOMIC DNA]</scope>
    <source>
        <strain evidence="7">Aro1</strain>
    </source>
</reference>
<dbReference type="Proteomes" id="UP000034805">
    <property type="component" value="Unassembled WGS sequence"/>
</dbReference>
<reference evidence="8" key="3">
    <citation type="submission" date="2025-05" db="UniProtKB">
        <authorList>
            <consortium name="Ensembl"/>
        </authorList>
    </citation>
    <scope>IDENTIFICATION</scope>
</reference>
<dbReference type="PROSITE" id="PS00455">
    <property type="entry name" value="AMP_BINDING"/>
    <property type="match status" value="1"/>
</dbReference>
<dbReference type="KEGG" id="sfm:108921946"/>
<dbReference type="Pfam" id="PF23562">
    <property type="entry name" value="AMP-binding_C_3"/>
    <property type="match status" value="1"/>
</dbReference>
<dbReference type="RefSeq" id="XP_018587249.1">
    <property type="nucleotide sequence ID" value="XM_018731733.1"/>
</dbReference>
<evidence type="ECO:0000256" key="5">
    <source>
        <dbReference type="SAM" id="MobiDB-lite"/>
    </source>
</evidence>
<protein>
    <recommendedName>
        <fullName evidence="4">long-chain-fatty-acid--CoA ligase</fullName>
        <ecNumber evidence="4">6.2.1.3</ecNumber>
    </recommendedName>
</protein>
<dbReference type="EMBL" id="JARO02004764">
    <property type="protein sequence ID" value="KPP67947.1"/>
    <property type="molecule type" value="Genomic_DNA"/>
</dbReference>
<accession>A0A0P7U1G3</accession>
<gene>
    <name evidence="8" type="primary">LOC108921946</name>
    <name evidence="7" type="ORF">Z043_113414</name>
</gene>
<dbReference type="PANTHER" id="PTHR43272:SF80">
    <property type="entry name" value="LONG-CHAIN-FATTY-ACID--COA LIGASE ACSBG2"/>
    <property type="match status" value="1"/>
</dbReference>
<organism evidence="7 9">
    <name type="scientific">Scleropages formosus</name>
    <name type="common">Asian bonytongue</name>
    <name type="synonym">Osteoglossum formosum</name>
    <dbReference type="NCBI Taxonomy" id="113540"/>
    <lineage>
        <taxon>Eukaryota</taxon>
        <taxon>Metazoa</taxon>
        <taxon>Chordata</taxon>
        <taxon>Craniata</taxon>
        <taxon>Vertebrata</taxon>
        <taxon>Euteleostomi</taxon>
        <taxon>Actinopterygii</taxon>
        <taxon>Neopterygii</taxon>
        <taxon>Teleostei</taxon>
        <taxon>Osteoglossocephala</taxon>
        <taxon>Osteoglossomorpha</taxon>
        <taxon>Osteoglossiformes</taxon>
        <taxon>Osteoglossidae</taxon>
        <taxon>Scleropages</taxon>
    </lineage>
</organism>
<dbReference type="Ensembl" id="ENSSFOT00015002292.2">
    <property type="protein sequence ID" value="ENSSFOP00015002249.1"/>
    <property type="gene ID" value="ENSSFOG00015001522.2"/>
</dbReference>
<feature type="compositionally biased region" description="Basic and acidic residues" evidence="5">
    <location>
        <begin position="7"/>
        <end position="25"/>
    </location>
</feature>
<dbReference type="RefSeq" id="XP_018587248.1">
    <property type="nucleotide sequence ID" value="XM_018731732.1"/>
</dbReference>
<dbReference type="EC" id="6.2.1.3" evidence="4"/>
<dbReference type="PANTHER" id="PTHR43272">
    <property type="entry name" value="LONG-CHAIN-FATTY-ACID--COA LIGASE"/>
    <property type="match status" value="1"/>
</dbReference>
<keyword evidence="3" id="KW-0443">Lipid metabolism</keyword>
<reference evidence="8 10" key="2">
    <citation type="submission" date="2019-04" db="EMBL/GenBank/DDBJ databases">
        <authorList>
            <consortium name="Wellcome Sanger Institute Data Sharing"/>
        </authorList>
    </citation>
    <scope>NUCLEOTIDE SEQUENCE [LARGE SCALE GENOMIC DNA]</scope>
</reference>
<feature type="region of interest" description="Disordered" evidence="5">
    <location>
        <begin position="53"/>
        <end position="122"/>
    </location>
</feature>
<dbReference type="GO" id="GO:0016020">
    <property type="term" value="C:membrane"/>
    <property type="evidence" value="ECO:0007669"/>
    <property type="project" value="TreeGrafter"/>
</dbReference>
<evidence type="ECO:0000256" key="4">
    <source>
        <dbReference type="ARBA" id="ARBA00026121"/>
    </source>
</evidence>
<dbReference type="Pfam" id="PF00501">
    <property type="entry name" value="AMP-binding"/>
    <property type="match status" value="1"/>
</dbReference>
<dbReference type="STRING" id="113540.ENSSFOP00015002249"/>
<dbReference type="InterPro" id="IPR000873">
    <property type="entry name" value="AMP-dep_synth/lig_dom"/>
</dbReference>
<dbReference type="OrthoDB" id="3633556at2759"/>
<evidence type="ECO:0000313" key="10">
    <source>
        <dbReference type="Proteomes" id="UP000694397"/>
    </source>
</evidence>
<dbReference type="InterPro" id="IPR020845">
    <property type="entry name" value="AMP-binding_CS"/>
</dbReference>